<dbReference type="Pfam" id="PF00696">
    <property type="entry name" value="AA_kinase"/>
    <property type="match status" value="1"/>
</dbReference>
<dbReference type="GO" id="GO:0003723">
    <property type="term" value="F:RNA binding"/>
    <property type="evidence" value="ECO:0007669"/>
    <property type="project" value="InterPro"/>
</dbReference>
<dbReference type="Gene3D" id="2.30.130.10">
    <property type="entry name" value="PUA domain"/>
    <property type="match status" value="1"/>
</dbReference>
<dbReference type="InterPro" id="IPR011529">
    <property type="entry name" value="Glu_5kinase"/>
</dbReference>
<evidence type="ECO:0000256" key="3">
    <source>
        <dbReference type="ARBA" id="ARBA00022650"/>
    </source>
</evidence>
<dbReference type="SUPFAM" id="SSF53633">
    <property type="entry name" value="Carbamate kinase-like"/>
    <property type="match status" value="1"/>
</dbReference>
<evidence type="ECO:0000256" key="5">
    <source>
        <dbReference type="ARBA" id="ARBA00022741"/>
    </source>
</evidence>
<keyword evidence="10" id="KW-1185">Reference proteome</keyword>
<dbReference type="GO" id="GO:0005524">
    <property type="term" value="F:ATP binding"/>
    <property type="evidence" value="ECO:0007669"/>
    <property type="project" value="UniProtKB-KW"/>
</dbReference>
<dbReference type="PANTHER" id="PTHR43654:SF1">
    <property type="entry name" value="ISOPENTENYL PHOSPHATE KINASE"/>
    <property type="match status" value="1"/>
</dbReference>
<dbReference type="Gene3D" id="3.40.1160.10">
    <property type="entry name" value="Acetylglutamate kinase-like"/>
    <property type="match status" value="1"/>
</dbReference>
<keyword evidence="1" id="KW-0963">Cytoplasm</keyword>
<evidence type="ECO:0000259" key="8">
    <source>
        <dbReference type="Pfam" id="PF00696"/>
    </source>
</evidence>
<evidence type="ECO:0000256" key="2">
    <source>
        <dbReference type="ARBA" id="ARBA00022605"/>
    </source>
</evidence>
<dbReference type="InterPro" id="IPR005715">
    <property type="entry name" value="Glu_5kinase/COase_Synthase"/>
</dbReference>
<organism evidence="9 10">
    <name type="scientific">Amycolatopsis marina</name>
    <dbReference type="NCBI Taxonomy" id="490629"/>
    <lineage>
        <taxon>Bacteria</taxon>
        <taxon>Bacillati</taxon>
        <taxon>Actinomycetota</taxon>
        <taxon>Actinomycetes</taxon>
        <taxon>Pseudonocardiales</taxon>
        <taxon>Pseudonocardiaceae</taxon>
        <taxon>Amycolatopsis</taxon>
    </lineage>
</organism>
<dbReference type="InterPro" id="IPR036393">
    <property type="entry name" value="AceGlu_kinase-like_sf"/>
</dbReference>
<dbReference type="GO" id="GO:0008652">
    <property type="term" value="P:amino acid biosynthetic process"/>
    <property type="evidence" value="ECO:0007669"/>
    <property type="project" value="UniProtKB-KW"/>
</dbReference>
<keyword evidence="3" id="KW-0641">Proline biosynthesis</keyword>
<dbReference type="InterPro" id="IPR001048">
    <property type="entry name" value="Asp/Glu/Uridylate_kinase"/>
</dbReference>
<keyword evidence="4" id="KW-0808">Transferase</keyword>
<evidence type="ECO:0000256" key="1">
    <source>
        <dbReference type="ARBA" id="ARBA00022490"/>
    </source>
</evidence>
<keyword evidence="5" id="KW-0547">Nucleotide-binding</keyword>
<sequence length="354" mass="37205">MNTGKRVVLKIGTSSLIADGRVDPQRLDRLCEAIHRGIAAGLAPVLVASGAIAVGRTAYPAVARSGDDAAQQVAAALGQGVLYPALRERFAASGLATGQVLLTPHDLIEPGRGPRVRALFDEMHRHGFLPIVNENDALGVRNNDVLAALLAGFLQAELLLLLTNVPGLYDGNPLLASAARRIGHVPALNPEIEAMAGDSLSDGGTGGMQMKLAACWIATYSGVRTVIADTADPAVLIDAHRGVDVGTDFAPRPIRGRPPSAGRLWRAFRTPPRGAITCGSAGQLAIEHRQPLRRVQITTARGRFRAGDVVDLTGPDQRLLARGGIRFAAETVEFGCAPGTALLVDSDYVRIGKD</sequence>
<evidence type="ECO:0000256" key="6">
    <source>
        <dbReference type="ARBA" id="ARBA00022777"/>
    </source>
</evidence>
<accession>A0A1I0YLK2</accession>
<reference evidence="10" key="1">
    <citation type="submission" date="2016-10" db="EMBL/GenBank/DDBJ databases">
        <authorList>
            <person name="Varghese N."/>
            <person name="Submissions S."/>
        </authorList>
    </citation>
    <scope>NUCLEOTIDE SEQUENCE [LARGE SCALE GENOMIC DNA]</scope>
    <source>
        <strain evidence="10">CGMCC 4.3568</strain>
    </source>
</reference>
<keyword evidence="7" id="KW-0067">ATP-binding</keyword>
<dbReference type="RefSeq" id="WP_177242561.1">
    <property type="nucleotide sequence ID" value="NZ_FOKG01000005.1"/>
</dbReference>
<dbReference type="Proteomes" id="UP000243799">
    <property type="component" value="Unassembled WGS sequence"/>
</dbReference>
<dbReference type="PIRSF" id="PIRSF000729">
    <property type="entry name" value="GK"/>
    <property type="match status" value="1"/>
</dbReference>
<proteinExistence type="predicted"/>
<evidence type="ECO:0000256" key="4">
    <source>
        <dbReference type="ARBA" id="ARBA00022679"/>
    </source>
</evidence>
<evidence type="ECO:0000256" key="7">
    <source>
        <dbReference type="ARBA" id="ARBA00022840"/>
    </source>
</evidence>
<evidence type="ECO:0000313" key="10">
    <source>
        <dbReference type="Proteomes" id="UP000243799"/>
    </source>
</evidence>
<dbReference type="STRING" id="490629.SAMN05216266_105160"/>
<dbReference type="InterPro" id="IPR001057">
    <property type="entry name" value="Glu/AcGlu_kinase"/>
</dbReference>
<name>A0A1I0YLK2_9PSEU</name>
<dbReference type="AlphaFoldDB" id="A0A1I0YLK2"/>
<dbReference type="InterPro" id="IPR036974">
    <property type="entry name" value="PUA_sf"/>
</dbReference>
<dbReference type="FunFam" id="3.40.1160.10:FF:000006">
    <property type="entry name" value="Glutamate 5-kinase"/>
    <property type="match status" value="1"/>
</dbReference>
<dbReference type="NCBIfam" id="TIGR01027">
    <property type="entry name" value="proB"/>
    <property type="match status" value="1"/>
</dbReference>
<dbReference type="PROSITE" id="PS50890">
    <property type="entry name" value="PUA"/>
    <property type="match status" value="1"/>
</dbReference>
<keyword evidence="6 9" id="KW-0418">Kinase</keyword>
<gene>
    <name evidence="9" type="ORF">SAMN05216266_105160</name>
</gene>
<dbReference type="GO" id="GO:0004349">
    <property type="term" value="F:glutamate 5-kinase activity"/>
    <property type="evidence" value="ECO:0007669"/>
    <property type="project" value="InterPro"/>
</dbReference>
<evidence type="ECO:0000313" key="9">
    <source>
        <dbReference type="EMBL" id="SFB13807.1"/>
    </source>
</evidence>
<dbReference type="PRINTS" id="PR00474">
    <property type="entry name" value="GLU5KINASE"/>
</dbReference>
<dbReference type="EMBL" id="FOKG01000005">
    <property type="protein sequence ID" value="SFB13807.1"/>
    <property type="molecule type" value="Genomic_DNA"/>
</dbReference>
<feature type="domain" description="Aspartate/glutamate/uridylate kinase" evidence="8">
    <location>
        <begin position="5"/>
        <end position="228"/>
    </location>
</feature>
<dbReference type="GO" id="GO:0005829">
    <property type="term" value="C:cytosol"/>
    <property type="evidence" value="ECO:0007669"/>
    <property type="project" value="TreeGrafter"/>
</dbReference>
<keyword evidence="2" id="KW-0028">Amino-acid biosynthesis</keyword>
<dbReference type="PANTHER" id="PTHR43654">
    <property type="entry name" value="GLUTAMATE 5-KINASE"/>
    <property type="match status" value="1"/>
</dbReference>
<protein>
    <submittedName>
        <fullName evidence="9">Glutamate 5-kinase</fullName>
    </submittedName>
</protein>